<sequence>MDKFEVVAMVLAPEQHIATFIAHYRRRGADRVRVFFDGDMAPEGPFEGGEIVVCDEAFWRSLGQSRPQGVENRQRAVYNHAYRQSVSDWVLVVDVDEFILGDDAIGELLSKVEPERESVIFRPVEAAYSSRSELSQEYGAAYFRKPYGRPYCSILPHLVYPGSGGCFTKGLLGHDMGKHAVRTGIADIVIDIHESKRDGKPLEAARNVPGASGRPLFLAHYDAISLEHWRAKWDRRLAARDLMEVGRKRNRQFELYAAARQRGTETELFRRLYTLGAIQTFLLRCLNLIIPHKPNDLTV</sequence>
<keyword evidence="2" id="KW-1185">Reference proteome</keyword>
<dbReference type="AlphaFoldDB" id="A0A7W7IM37"/>
<dbReference type="Proteomes" id="UP000539957">
    <property type="component" value="Unassembled WGS sequence"/>
</dbReference>
<accession>A0A7W7IM37</accession>
<proteinExistence type="predicted"/>
<reference evidence="1 2" key="1">
    <citation type="submission" date="2020-08" db="EMBL/GenBank/DDBJ databases">
        <title>Functional genomics of gut bacteria from endangered species of beetles.</title>
        <authorList>
            <person name="Carlos-Shanley C."/>
        </authorList>
    </citation>
    <scope>NUCLEOTIDE SEQUENCE [LARGE SCALE GENOMIC DNA]</scope>
    <source>
        <strain evidence="1 2">S00123</strain>
    </source>
</reference>
<evidence type="ECO:0000313" key="2">
    <source>
        <dbReference type="Proteomes" id="UP000539957"/>
    </source>
</evidence>
<evidence type="ECO:0008006" key="3">
    <source>
        <dbReference type="Google" id="ProtNLM"/>
    </source>
</evidence>
<dbReference type="RefSeq" id="WP_184266900.1">
    <property type="nucleotide sequence ID" value="NZ_JACHKY010000001.1"/>
</dbReference>
<organism evidence="1 2">
    <name type="scientific">Brevundimonas bullata</name>
    <dbReference type="NCBI Taxonomy" id="13160"/>
    <lineage>
        <taxon>Bacteria</taxon>
        <taxon>Pseudomonadati</taxon>
        <taxon>Pseudomonadota</taxon>
        <taxon>Alphaproteobacteria</taxon>
        <taxon>Caulobacterales</taxon>
        <taxon>Caulobacteraceae</taxon>
        <taxon>Brevundimonas</taxon>
    </lineage>
</organism>
<dbReference type="Pfam" id="PF13704">
    <property type="entry name" value="Glyco_tranf_2_4"/>
    <property type="match status" value="1"/>
</dbReference>
<comment type="caution">
    <text evidence="1">The sequence shown here is derived from an EMBL/GenBank/DDBJ whole genome shotgun (WGS) entry which is preliminary data.</text>
</comment>
<dbReference type="EMBL" id="JACHKY010000001">
    <property type="protein sequence ID" value="MBB4796881.1"/>
    <property type="molecule type" value="Genomic_DNA"/>
</dbReference>
<name>A0A7W7IM37_9CAUL</name>
<evidence type="ECO:0000313" key="1">
    <source>
        <dbReference type="EMBL" id="MBB4796881.1"/>
    </source>
</evidence>
<gene>
    <name evidence="1" type="ORF">HNP32_000595</name>
</gene>
<protein>
    <recommendedName>
        <fullName evidence="3">Glycosyl transferase family 2</fullName>
    </recommendedName>
</protein>